<dbReference type="Proteomes" id="UP000228495">
    <property type="component" value="Unassembled WGS sequence"/>
</dbReference>
<keyword evidence="2 6" id="KW-0689">Ribosomal protein</keyword>
<dbReference type="AlphaFoldDB" id="A0A2H0BGV6"/>
<dbReference type="Gene3D" id="3.30.230.10">
    <property type="match status" value="1"/>
</dbReference>
<dbReference type="InterPro" id="IPR000851">
    <property type="entry name" value="Ribosomal_uS5"/>
</dbReference>
<dbReference type="InterPro" id="IPR005324">
    <property type="entry name" value="Ribosomal_uS5_C"/>
</dbReference>
<dbReference type="GO" id="GO:0005840">
    <property type="term" value="C:ribosome"/>
    <property type="evidence" value="ECO:0007669"/>
    <property type="project" value="UniProtKB-KW"/>
</dbReference>
<evidence type="ECO:0000256" key="2">
    <source>
        <dbReference type="ARBA" id="ARBA00022980"/>
    </source>
</evidence>
<name>A0A2H0BGV6_UNCKA</name>
<evidence type="ECO:0000256" key="5">
    <source>
        <dbReference type="ARBA" id="ARBA00035519"/>
    </source>
</evidence>
<evidence type="ECO:0000313" key="9">
    <source>
        <dbReference type="EMBL" id="PIP56903.1"/>
    </source>
</evidence>
<gene>
    <name evidence="9" type="ORF">COX05_00475</name>
</gene>
<dbReference type="InterPro" id="IPR020568">
    <property type="entry name" value="Ribosomal_Su5_D2-typ_SF"/>
</dbReference>
<accession>A0A2H0BGV6</accession>
<dbReference type="PANTHER" id="PTHR48277:SF1">
    <property type="entry name" value="MITOCHONDRIAL RIBOSOMAL PROTEIN S5"/>
    <property type="match status" value="1"/>
</dbReference>
<dbReference type="Gene3D" id="3.30.160.20">
    <property type="match status" value="1"/>
</dbReference>
<dbReference type="GO" id="GO:0006412">
    <property type="term" value="P:translation"/>
    <property type="evidence" value="ECO:0007669"/>
    <property type="project" value="InterPro"/>
</dbReference>
<evidence type="ECO:0000259" key="8">
    <source>
        <dbReference type="PROSITE" id="PS50881"/>
    </source>
</evidence>
<evidence type="ECO:0000256" key="1">
    <source>
        <dbReference type="ARBA" id="ARBA00008945"/>
    </source>
</evidence>
<reference evidence="9 10" key="1">
    <citation type="submission" date="2017-09" db="EMBL/GenBank/DDBJ databases">
        <title>Depth-based differentiation of microbial function through sediment-hosted aquifers and enrichment of novel symbionts in the deep terrestrial subsurface.</title>
        <authorList>
            <person name="Probst A.J."/>
            <person name="Ladd B."/>
            <person name="Jarett J.K."/>
            <person name="Geller-Mcgrath D.E."/>
            <person name="Sieber C.M."/>
            <person name="Emerson J.B."/>
            <person name="Anantharaman K."/>
            <person name="Thomas B.C."/>
            <person name="Malmstrom R."/>
            <person name="Stieglmeier M."/>
            <person name="Klingl A."/>
            <person name="Woyke T."/>
            <person name="Ryan C.M."/>
            <person name="Banfield J.F."/>
        </authorList>
    </citation>
    <scope>NUCLEOTIDE SEQUENCE [LARGE SCALE GENOMIC DNA]</scope>
    <source>
        <strain evidence="9">CG22_combo_CG10-13_8_21_14_all_39_12</strain>
    </source>
</reference>
<dbReference type="GO" id="GO:1990904">
    <property type="term" value="C:ribonucleoprotein complex"/>
    <property type="evidence" value="ECO:0007669"/>
    <property type="project" value="UniProtKB-UniRule"/>
</dbReference>
<evidence type="ECO:0000313" key="10">
    <source>
        <dbReference type="Proteomes" id="UP000228495"/>
    </source>
</evidence>
<dbReference type="InterPro" id="IPR014721">
    <property type="entry name" value="Ribsml_uS5_D2-typ_fold_subgr"/>
</dbReference>
<organism evidence="9 10">
    <name type="scientific">candidate division WWE3 bacterium CG22_combo_CG10-13_8_21_14_all_39_12</name>
    <dbReference type="NCBI Taxonomy" id="1975094"/>
    <lineage>
        <taxon>Bacteria</taxon>
        <taxon>Katanobacteria</taxon>
    </lineage>
</organism>
<dbReference type="GO" id="GO:0003735">
    <property type="term" value="F:structural constituent of ribosome"/>
    <property type="evidence" value="ECO:0007669"/>
    <property type="project" value="UniProtKB-UniRule"/>
</dbReference>
<evidence type="ECO:0000256" key="7">
    <source>
        <dbReference type="RuleBase" id="RU003823"/>
    </source>
</evidence>
<dbReference type="GO" id="GO:0005737">
    <property type="term" value="C:cytoplasm"/>
    <property type="evidence" value="ECO:0007669"/>
    <property type="project" value="UniProtKB-ARBA"/>
</dbReference>
<dbReference type="PANTHER" id="PTHR48277">
    <property type="entry name" value="MITOCHONDRIAL RIBOSOMAL PROTEIN S5"/>
    <property type="match status" value="1"/>
</dbReference>
<dbReference type="FunFam" id="3.30.230.10:FF:000002">
    <property type="entry name" value="30S ribosomal protein S5"/>
    <property type="match status" value="1"/>
</dbReference>
<evidence type="ECO:0000256" key="3">
    <source>
        <dbReference type="ARBA" id="ARBA00023274"/>
    </source>
</evidence>
<dbReference type="GO" id="GO:0003723">
    <property type="term" value="F:RNA binding"/>
    <property type="evidence" value="ECO:0007669"/>
    <property type="project" value="InterPro"/>
</dbReference>
<dbReference type="SUPFAM" id="SSF54768">
    <property type="entry name" value="dsRNA-binding domain-like"/>
    <property type="match status" value="1"/>
</dbReference>
<evidence type="ECO:0000256" key="4">
    <source>
        <dbReference type="ARBA" id="ARBA00035255"/>
    </source>
</evidence>
<dbReference type="PROSITE" id="PS50881">
    <property type="entry name" value="S5_DSRBD"/>
    <property type="match status" value="1"/>
</dbReference>
<dbReference type="Pfam" id="PF00333">
    <property type="entry name" value="Ribosomal_S5"/>
    <property type="match status" value="1"/>
</dbReference>
<sequence length="161" mass="17010">MDPQIIEQQDELTETIVQIKRTSKKTKGGNRLSFSALAVVGDGAGRVGTSLSKAPSVIEAIKKATLRAKSQLVEVPIVGDARTIPHEIEVNIGASRVMLKPAPAGTGIRAGGPVRSVLQAAGVQNIVAKILGTSGKKQNVDTTIFALTQLKTIKQRIKKHS</sequence>
<keyword evidence="3 6" id="KW-0687">Ribonucleoprotein</keyword>
<evidence type="ECO:0000256" key="6">
    <source>
        <dbReference type="PROSITE-ProRule" id="PRU00268"/>
    </source>
</evidence>
<dbReference type="SUPFAM" id="SSF54211">
    <property type="entry name" value="Ribosomal protein S5 domain 2-like"/>
    <property type="match status" value="1"/>
</dbReference>
<protein>
    <recommendedName>
        <fullName evidence="4">Small ribosomal subunit protein uS5</fullName>
    </recommendedName>
    <alternativeName>
        <fullName evidence="5">30S ribosomal protein S5</fullName>
    </alternativeName>
</protein>
<dbReference type="EMBL" id="PCSU01000005">
    <property type="protein sequence ID" value="PIP56903.1"/>
    <property type="molecule type" value="Genomic_DNA"/>
</dbReference>
<dbReference type="Pfam" id="PF03719">
    <property type="entry name" value="Ribosomal_S5_C"/>
    <property type="match status" value="1"/>
</dbReference>
<proteinExistence type="inferred from homology"/>
<comment type="caution">
    <text evidence="9">The sequence shown here is derived from an EMBL/GenBank/DDBJ whole genome shotgun (WGS) entry which is preliminary data.</text>
</comment>
<dbReference type="InterPro" id="IPR013810">
    <property type="entry name" value="Ribosomal_uS5_N"/>
</dbReference>
<comment type="similarity">
    <text evidence="1 7">Belongs to the universal ribosomal protein uS5 family.</text>
</comment>
<feature type="domain" description="S5 DRBM" evidence="8">
    <location>
        <begin position="12"/>
        <end position="75"/>
    </location>
</feature>